<dbReference type="CTD" id="9817997"/>
<evidence type="ECO:0000256" key="7">
    <source>
        <dbReference type="PIRSR" id="PIRSR602401-1"/>
    </source>
</evidence>
<keyword evidence="9" id="KW-0732">Signal</keyword>
<dbReference type="InterPro" id="IPR002401">
    <property type="entry name" value="Cyt_P450_E_grp-I"/>
</dbReference>
<keyword evidence="5 7" id="KW-0408">Iron</keyword>
<dbReference type="InterPro" id="IPR036396">
    <property type="entry name" value="Cyt_P450_sf"/>
</dbReference>
<dbReference type="EMBL" id="WUAV01000005">
    <property type="protein sequence ID" value="KAF1753447.1"/>
    <property type="molecule type" value="Genomic_DNA"/>
</dbReference>
<evidence type="ECO:0008006" key="12">
    <source>
        <dbReference type="Google" id="ProtNLM"/>
    </source>
</evidence>
<dbReference type="Gene3D" id="1.10.630.10">
    <property type="entry name" value="Cytochrome P450"/>
    <property type="match status" value="1"/>
</dbReference>
<organism evidence="10 11">
    <name type="scientific">Caenorhabditis remanei</name>
    <name type="common">Caenorhabditis vulgaris</name>
    <dbReference type="NCBI Taxonomy" id="31234"/>
    <lineage>
        <taxon>Eukaryota</taxon>
        <taxon>Metazoa</taxon>
        <taxon>Ecdysozoa</taxon>
        <taxon>Nematoda</taxon>
        <taxon>Chromadorea</taxon>
        <taxon>Rhabditida</taxon>
        <taxon>Rhabditina</taxon>
        <taxon>Rhabditomorpha</taxon>
        <taxon>Rhabditoidea</taxon>
        <taxon>Rhabditidae</taxon>
        <taxon>Peloderinae</taxon>
        <taxon>Caenorhabditis</taxon>
    </lineage>
</organism>
<feature type="chain" id="PRO_5025542021" description="CYtochrome P450 family" evidence="9">
    <location>
        <begin position="21"/>
        <end position="494"/>
    </location>
</feature>
<sequence>MITLLLSTCIFLWLFHELYWKRRNLPPGPIPLPFFGNVLSLSAEKPGYEAFRNWTKQYGDVFTFWLGSKPFIIISSYSKLKDTFIRDGETYMNKVQLNFQEFIRDGNYGVAETNGEVWSTHRRFALTTLRDFGLGKDLMQEKILIEVEDIFQKFHKNIDREQEINPVLNNAVANMINQLIFGYRFEKENLGELKKLSELMEYQEKFFTRFRTNFQIFVPQLAWFLPGKTLEEGIIPWKTDFFNFFDKQIENHRQKINFDSDENQDYAEAYLKEQKKREANGDREMFSTKQLSNMCLDLWFGGLSTTNITLTWTISYVLHNPEVQKKLHEELDRVIGSERLVTTSDKNGLPYMNAVINESQRCVNLVPVNLFHCTSRDTVLNGYSIDKGTGVIAQISTVMLDEKIFPEPYTFNPNRFIDENGTMKKIDELVPFSVGKRQCIGEGLARMELFLLISNLFNRYQVSSSSAGLPSLDKSKDIGVVPRKIRAKLSRRYS</sequence>
<dbReference type="SUPFAM" id="SSF48264">
    <property type="entry name" value="Cytochrome P450"/>
    <property type="match status" value="1"/>
</dbReference>
<feature type="signal peptide" evidence="9">
    <location>
        <begin position="1"/>
        <end position="20"/>
    </location>
</feature>
<dbReference type="CDD" id="cd20617">
    <property type="entry name" value="CYP1_2-like"/>
    <property type="match status" value="1"/>
</dbReference>
<feature type="binding site" description="axial binding residue" evidence="7">
    <location>
        <position position="439"/>
    </location>
    <ligand>
        <name>heme</name>
        <dbReference type="ChEBI" id="CHEBI:30413"/>
    </ligand>
    <ligandPart>
        <name>Fe</name>
        <dbReference type="ChEBI" id="CHEBI:18248"/>
    </ligandPart>
</feature>
<dbReference type="GO" id="GO:0005737">
    <property type="term" value="C:cytoplasm"/>
    <property type="evidence" value="ECO:0007669"/>
    <property type="project" value="TreeGrafter"/>
</dbReference>
<dbReference type="GO" id="GO:0016712">
    <property type="term" value="F:oxidoreductase activity, acting on paired donors, with incorporation or reduction of molecular oxygen, reduced flavin or flavoprotein as one donor, and incorporation of one atom of oxygen"/>
    <property type="evidence" value="ECO:0007669"/>
    <property type="project" value="TreeGrafter"/>
</dbReference>
<evidence type="ECO:0000313" key="10">
    <source>
        <dbReference type="EMBL" id="KAF1753447.1"/>
    </source>
</evidence>
<gene>
    <name evidence="10" type="ORF">GCK72_020004</name>
</gene>
<proteinExistence type="inferred from homology"/>
<dbReference type="PANTHER" id="PTHR24300:SF375">
    <property type="entry name" value="CYTOCHROME P450 FAMILY"/>
    <property type="match status" value="1"/>
</dbReference>
<evidence type="ECO:0000256" key="6">
    <source>
        <dbReference type="ARBA" id="ARBA00023033"/>
    </source>
</evidence>
<dbReference type="PRINTS" id="PR00463">
    <property type="entry name" value="EP450I"/>
</dbReference>
<dbReference type="AlphaFoldDB" id="A0A6A5GDY8"/>
<dbReference type="PROSITE" id="PS00086">
    <property type="entry name" value="CYTOCHROME_P450"/>
    <property type="match status" value="1"/>
</dbReference>
<reference evidence="10 11" key="1">
    <citation type="submission" date="2019-12" db="EMBL/GenBank/DDBJ databases">
        <title>Chromosome-level assembly of the Caenorhabditis remanei genome.</title>
        <authorList>
            <person name="Teterina A.A."/>
            <person name="Willis J.H."/>
            <person name="Phillips P.C."/>
        </authorList>
    </citation>
    <scope>NUCLEOTIDE SEQUENCE [LARGE SCALE GENOMIC DNA]</scope>
    <source>
        <strain evidence="10 11">PX506</strain>
        <tissue evidence="10">Whole organism</tissue>
    </source>
</reference>
<dbReference type="RefSeq" id="XP_053582243.1">
    <property type="nucleotide sequence ID" value="XM_053733330.1"/>
</dbReference>
<dbReference type="Pfam" id="PF00067">
    <property type="entry name" value="p450"/>
    <property type="match status" value="1"/>
</dbReference>
<keyword evidence="6 8" id="KW-0503">Monooxygenase</keyword>
<dbReference type="InterPro" id="IPR050182">
    <property type="entry name" value="Cytochrome_P450_fam2"/>
</dbReference>
<evidence type="ECO:0000256" key="9">
    <source>
        <dbReference type="SAM" id="SignalP"/>
    </source>
</evidence>
<dbReference type="InterPro" id="IPR017972">
    <property type="entry name" value="Cyt_P450_CS"/>
</dbReference>
<dbReference type="GeneID" id="9817997"/>
<comment type="caution">
    <text evidence="10">The sequence shown here is derived from an EMBL/GenBank/DDBJ whole genome shotgun (WGS) entry which is preliminary data.</text>
</comment>
<accession>A0A6A5GDY8</accession>
<evidence type="ECO:0000256" key="4">
    <source>
        <dbReference type="ARBA" id="ARBA00023002"/>
    </source>
</evidence>
<dbReference type="KEGG" id="crq:GCK72_020004"/>
<dbReference type="GO" id="GO:0020037">
    <property type="term" value="F:heme binding"/>
    <property type="evidence" value="ECO:0007669"/>
    <property type="project" value="InterPro"/>
</dbReference>
<protein>
    <recommendedName>
        <fullName evidence="12">CYtochrome P450 family</fullName>
    </recommendedName>
</protein>
<dbReference type="PANTHER" id="PTHR24300">
    <property type="entry name" value="CYTOCHROME P450 508A4-RELATED"/>
    <property type="match status" value="1"/>
</dbReference>
<keyword evidence="3 7" id="KW-0479">Metal-binding</keyword>
<dbReference type="GO" id="GO:0006805">
    <property type="term" value="P:xenobiotic metabolic process"/>
    <property type="evidence" value="ECO:0007669"/>
    <property type="project" value="TreeGrafter"/>
</dbReference>
<evidence type="ECO:0000256" key="2">
    <source>
        <dbReference type="ARBA" id="ARBA00010617"/>
    </source>
</evidence>
<comment type="similarity">
    <text evidence="2 8">Belongs to the cytochrome P450 family.</text>
</comment>
<comment type="cofactor">
    <cofactor evidence="1 7">
        <name>heme</name>
        <dbReference type="ChEBI" id="CHEBI:30413"/>
    </cofactor>
</comment>
<dbReference type="Proteomes" id="UP000483820">
    <property type="component" value="Chromosome V"/>
</dbReference>
<keyword evidence="4 8" id="KW-0560">Oxidoreductase</keyword>
<evidence type="ECO:0000313" key="11">
    <source>
        <dbReference type="Proteomes" id="UP000483820"/>
    </source>
</evidence>
<dbReference type="PRINTS" id="PR00385">
    <property type="entry name" value="P450"/>
</dbReference>
<evidence type="ECO:0000256" key="1">
    <source>
        <dbReference type="ARBA" id="ARBA00001971"/>
    </source>
</evidence>
<keyword evidence="7 8" id="KW-0349">Heme</keyword>
<evidence type="ECO:0000256" key="3">
    <source>
        <dbReference type="ARBA" id="ARBA00022723"/>
    </source>
</evidence>
<dbReference type="InterPro" id="IPR001128">
    <property type="entry name" value="Cyt_P450"/>
</dbReference>
<name>A0A6A5GDY8_CAERE</name>
<dbReference type="FunFam" id="1.10.630.10:FF:000036">
    <property type="entry name" value="CYtochrome P450 family"/>
    <property type="match status" value="1"/>
</dbReference>
<evidence type="ECO:0000256" key="8">
    <source>
        <dbReference type="RuleBase" id="RU000461"/>
    </source>
</evidence>
<dbReference type="GO" id="GO:0006082">
    <property type="term" value="P:organic acid metabolic process"/>
    <property type="evidence" value="ECO:0007669"/>
    <property type="project" value="TreeGrafter"/>
</dbReference>
<dbReference type="GO" id="GO:0005506">
    <property type="term" value="F:iron ion binding"/>
    <property type="evidence" value="ECO:0007669"/>
    <property type="project" value="InterPro"/>
</dbReference>
<evidence type="ECO:0000256" key="5">
    <source>
        <dbReference type="ARBA" id="ARBA00023004"/>
    </source>
</evidence>